<dbReference type="RefSeq" id="WP_187056183.1">
    <property type="nucleotide sequence ID" value="NZ_CP060412.1"/>
</dbReference>
<dbReference type="Proteomes" id="UP000515873">
    <property type="component" value="Chromosome"/>
</dbReference>
<dbReference type="AlphaFoldDB" id="A0A7G8Q1Q3"/>
<protein>
    <submittedName>
        <fullName evidence="1">Uncharacterized protein</fullName>
    </submittedName>
</protein>
<name>A0A7G8Q1Q3_9GAMM</name>
<sequence length="52" mass="5549">MKKLKLKKPTRMTLVLIALSLLCVTIYSAIAIGLASQIGKPPSVEHGITADD</sequence>
<dbReference type="EMBL" id="CP060412">
    <property type="protein sequence ID" value="QNK00711.1"/>
    <property type="molecule type" value="Genomic_DNA"/>
</dbReference>
<proteinExistence type="predicted"/>
<gene>
    <name evidence="1" type="ORF">H8F01_16710</name>
</gene>
<keyword evidence="2" id="KW-1185">Reference proteome</keyword>
<accession>A0A7G8Q1Q3</accession>
<evidence type="ECO:0000313" key="2">
    <source>
        <dbReference type="Proteomes" id="UP000515873"/>
    </source>
</evidence>
<dbReference type="KEGG" id="dtl:H8F01_16710"/>
<reference evidence="1 2" key="1">
    <citation type="submission" date="2020-08" db="EMBL/GenBank/DDBJ databases">
        <title>Dyella sp. G9 isolated from forest soil.</title>
        <authorList>
            <person name="Fu J."/>
            <person name="Qiu L."/>
        </authorList>
    </citation>
    <scope>NUCLEOTIDE SEQUENCE [LARGE SCALE GENOMIC DNA]</scope>
    <source>
        <strain evidence="1 2">G9</strain>
    </source>
</reference>
<evidence type="ECO:0000313" key="1">
    <source>
        <dbReference type="EMBL" id="QNK00711.1"/>
    </source>
</evidence>
<organism evidence="1 2">
    <name type="scientific">Dyella telluris</name>
    <dbReference type="NCBI Taxonomy" id="2763498"/>
    <lineage>
        <taxon>Bacteria</taxon>
        <taxon>Pseudomonadati</taxon>
        <taxon>Pseudomonadota</taxon>
        <taxon>Gammaproteobacteria</taxon>
        <taxon>Lysobacterales</taxon>
        <taxon>Rhodanobacteraceae</taxon>
        <taxon>Dyella</taxon>
    </lineage>
</organism>